<dbReference type="AlphaFoldDB" id="A0A5J4VNZ2"/>
<gene>
    <name evidence="1" type="ORF">EZS28_020135</name>
</gene>
<reference evidence="1 2" key="1">
    <citation type="submission" date="2019-03" db="EMBL/GenBank/DDBJ databases">
        <title>Single cell metagenomics reveals metabolic interactions within the superorganism composed of flagellate Streblomastix strix and complex community of Bacteroidetes bacteria on its surface.</title>
        <authorList>
            <person name="Treitli S.C."/>
            <person name="Kolisko M."/>
            <person name="Husnik F."/>
            <person name="Keeling P."/>
            <person name="Hampl V."/>
        </authorList>
    </citation>
    <scope>NUCLEOTIDE SEQUENCE [LARGE SCALE GENOMIC DNA]</scope>
    <source>
        <strain evidence="1">ST1C</strain>
    </source>
</reference>
<sequence>MTQAIGQNAQALFTLLHDGADFSMTLNNSLADEKDANRSDFNVFVSYREIKVINADAGPALSTPPTQEIQFLIMRFIEQLSGRNAFAIDFWANPIAQAQIWDYEA</sequence>
<proteinExistence type="predicted"/>
<evidence type="ECO:0000313" key="2">
    <source>
        <dbReference type="Proteomes" id="UP000324800"/>
    </source>
</evidence>
<evidence type="ECO:0000313" key="1">
    <source>
        <dbReference type="EMBL" id="KAA6384338.1"/>
    </source>
</evidence>
<comment type="caution">
    <text evidence="1">The sequence shown here is derived from an EMBL/GenBank/DDBJ whole genome shotgun (WGS) entry which is preliminary data.</text>
</comment>
<name>A0A5J4VNZ2_9EUKA</name>
<dbReference type="Proteomes" id="UP000324800">
    <property type="component" value="Unassembled WGS sequence"/>
</dbReference>
<organism evidence="1 2">
    <name type="scientific">Streblomastix strix</name>
    <dbReference type="NCBI Taxonomy" id="222440"/>
    <lineage>
        <taxon>Eukaryota</taxon>
        <taxon>Metamonada</taxon>
        <taxon>Preaxostyla</taxon>
        <taxon>Oxymonadida</taxon>
        <taxon>Streblomastigidae</taxon>
        <taxon>Streblomastix</taxon>
    </lineage>
</organism>
<dbReference type="EMBL" id="SNRW01005807">
    <property type="protein sequence ID" value="KAA6384338.1"/>
    <property type="molecule type" value="Genomic_DNA"/>
</dbReference>
<accession>A0A5J4VNZ2</accession>
<protein>
    <submittedName>
        <fullName evidence="1">Uncharacterized protein</fullName>
    </submittedName>
</protein>